<dbReference type="Proteomes" id="UP001497472">
    <property type="component" value="Unassembled WGS sequence"/>
</dbReference>
<sequence length="122" mass="13355">MSKKNRKRSFEINFPIPNKKVLKNWNASYLDGLIPSSEFIKGDKKVFLIKYQRTVVNTEISESIIVGADPACRSPRTRRGGGRGAPAYSVDTVPDAVGLGCGFTRATQFLNSQFPSEATGVS</sequence>
<dbReference type="AlphaFoldDB" id="A0AAV1JJW1"/>
<proteinExistence type="predicted"/>
<evidence type="ECO:0000313" key="2">
    <source>
        <dbReference type="Proteomes" id="UP001497472"/>
    </source>
</evidence>
<protein>
    <submittedName>
        <fullName evidence="1">Uncharacterized protein</fullName>
    </submittedName>
</protein>
<keyword evidence="2" id="KW-1185">Reference proteome</keyword>
<reference evidence="1 2" key="1">
    <citation type="submission" date="2023-11" db="EMBL/GenBank/DDBJ databases">
        <authorList>
            <person name="Okamura Y."/>
        </authorList>
    </citation>
    <scope>NUCLEOTIDE SEQUENCE [LARGE SCALE GENOMIC DNA]</scope>
</reference>
<accession>A0AAV1JJW1</accession>
<evidence type="ECO:0000313" key="1">
    <source>
        <dbReference type="EMBL" id="CAK1549775.1"/>
    </source>
</evidence>
<dbReference type="EMBL" id="CAVLEF010000040">
    <property type="protein sequence ID" value="CAK1549775.1"/>
    <property type="molecule type" value="Genomic_DNA"/>
</dbReference>
<comment type="caution">
    <text evidence="1">The sequence shown here is derived from an EMBL/GenBank/DDBJ whole genome shotgun (WGS) entry which is preliminary data.</text>
</comment>
<name>A0AAV1JJW1_9NEOP</name>
<gene>
    <name evidence="1" type="ORF">LNINA_LOCUS9049</name>
</gene>
<organism evidence="1 2">
    <name type="scientific">Leptosia nina</name>
    <dbReference type="NCBI Taxonomy" id="320188"/>
    <lineage>
        <taxon>Eukaryota</taxon>
        <taxon>Metazoa</taxon>
        <taxon>Ecdysozoa</taxon>
        <taxon>Arthropoda</taxon>
        <taxon>Hexapoda</taxon>
        <taxon>Insecta</taxon>
        <taxon>Pterygota</taxon>
        <taxon>Neoptera</taxon>
        <taxon>Endopterygota</taxon>
        <taxon>Lepidoptera</taxon>
        <taxon>Glossata</taxon>
        <taxon>Ditrysia</taxon>
        <taxon>Papilionoidea</taxon>
        <taxon>Pieridae</taxon>
        <taxon>Pierinae</taxon>
        <taxon>Leptosia</taxon>
    </lineage>
</organism>